<dbReference type="PROSITE" id="PS50011">
    <property type="entry name" value="PROTEIN_KINASE_DOM"/>
    <property type="match status" value="1"/>
</dbReference>
<name>A0ABN7UH25_GIGMA</name>
<dbReference type="EMBL" id="CAJVQB010002893">
    <property type="protein sequence ID" value="CAG8590943.1"/>
    <property type="molecule type" value="Genomic_DNA"/>
</dbReference>
<sequence>MLYLDLHSGNILIRQNNEATIADLEISKPVKELSDKNSIYGVIPYVTPEVLKGENLHKLQTFVVLHDEHLILDILNGHCPKIPNDTPQELVELMERCWHPEKENLRPQIEKNINSKYLNG</sequence>
<evidence type="ECO:0000259" key="1">
    <source>
        <dbReference type="PROSITE" id="PS50011"/>
    </source>
</evidence>
<proteinExistence type="predicted"/>
<organism evidence="2 3">
    <name type="scientific">Gigaspora margarita</name>
    <dbReference type="NCBI Taxonomy" id="4874"/>
    <lineage>
        <taxon>Eukaryota</taxon>
        <taxon>Fungi</taxon>
        <taxon>Fungi incertae sedis</taxon>
        <taxon>Mucoromycota</taxon>
        <taxon>Glomeromycotina</taxon>
        <taxon>Glomeromycetes</taxon>
        <taxon>Diversisporales</taxon>
        <taxon>Gigasporaceae</taxon>
        <taxon>Gigaspora</taxon>
    </lineage>
</organism>
<reference evidence="2 3" key="1">
    <citation type="submission" date="2021-06" db="EMBL/GenBank/DDBJ databases">
        <authorList>
            <person name="Kallberg Y."/>
            <person name="Tangrot J."/>
            <person name="Rosling A."/>
        </authorList>
    </citation>
    <scope>NUCLEOTIDE SEQUENCE [LARGE SCALE GENOMIC DNA]</scope>
    <source>
        <strain evidence="2 3">120-4 pot B 10/14</strain>
    </source>
</reference>
<comment type="caution">
    <text evidence="2">The sequence shown here is derived from an EMBL/GenBank/DDBJ whole genome shotgun (WGS) entry which is preliminary data.</text>
</comment>
<feature type="domain" description="Protein kinase" evidence="1">
    <location>
        <begin position="1"/>
        <end position="120"/>
    </location>
</feature>
<evidence type="ECO:0000313" key="3">
    <source>
        <dbReference type="Proteomes" id="UP000789901"/>
    </source>
</evidence>
<accession>A0ABN7UH25</accession>
<dbReference type="InterPro" id="IPR011009">
    <property type="entry name" value="Kinase-like_dom_sf"/>
</dbReference>
<dbReference type="Gene3D" id="1.10.510.10">
    <property type="entry name" value="Transferase(Phosphotransferase) domain 1"/>
    <property type="match status" value="2"/>
</dbReference>
<gene>
    <name evidence="2" type="ORF">GMARGA_LOCUS6406</name>
</gene>
<dbReference type="InterPro" id="IPR000719">
    <property type="entry name" value="Prot_kinase_dom"/>
</dbReference>
<protein>
    <submittedName>
        <fullName evidence="2">33673_t:CDS:1</fullName>
    </submittedName>
</protein>
<dbReference type="Proteomes" id="UP000789901">
    <property type="component" value="Unassembled WGS sequence"/>
</dbReference>
<keyword evidence="3" id="KW-1185">Reference proteome</keyword>
<dbReference type="SUPFAM" id="SSF56112">
    <property type="entry name" value="Protein kinase-like (PK-like)"/>
    <property type="match status" value="1"/>
</dbReference>
<evidence type="ECO:0000313" key="2">
    <source>
        <dbReference type="EMBL" id="CAG8590943.1"/>
    </source>
</evidence>